<comment type="subcellular location">
    <subcellularLocation>
        <location evidence="1">Nucleus</location>
    </subcellularLocation>
</comment>
<evidence type="ECO:0000259" key="6">
    <source>
        <dbReference type="SMART" id="SM00066"/>
    </source>
</evidence>
<gene>
    <name evidence="8" type="ORF">CRHIZ90672A_00008957</name>
</gene>
<dbReference type="PANTHER" id="PTHR46910:SF3">
    <property type="entry name" value="HALOTOLERANCE PROTEIN 9-RELATED"/>
    <property type="match status" value="1"/>
</dbReference>
<comment type="caution">
    <text evidence="8">The sequence shown here is derived from an EMBL/GenBank/DDBJ whole genome shotgun (WGS) entry which is preliminary data.</text>
</comment>
<evidence type="ECO:0000256" key="3">
    <source>
        <dbReference type="ARBA" id="ARBA00023125"/>
    </source>
</evidence>
<feature type="transmembrane region" description="Helical" evidence="5">
    <location>
        <begin position="544"/>
        <end position="566"/>
    </location>
</feature>
<dbReference type="InterPro" id="IPR036864">
    <property type="entry name" value="Zn2-C6_fun-type_DNA-bd_sf"/>
</dbReference>
<evidence type="ECO:0000313" key="9">
    <source>
        <dbReference type="Proteomes" id="UP000696573"/>
    </source>
</evidence>
<keyword evidence="5" id="KW-1133">Transmembrane helix</keyword>
<evidence type="ECO:0000256" key="2">
    <source>
        <dbReference type="ARBA" id="ARBA00022723"/>
    </source>
</evidence>
<evidence type="ECO:0000256" key="5">
    <source>
        <dbReference type="SAM" id="Phobius"/>
    </source>
</evidence>
<evidence type="ECO:0000256" key="1">
    <source>
        <dbReference type="ARBA" id="ARBA00004123"/>
    </source>
</evidence>
<dbReference type="AlphaFoldDB" id="A0A9N9W5Q2"/>
<dbReference type="CDD" id="cd00067">
    <property type="entry name" value="GAL4"/>
    <property type="match status" value="1"/>
</dbReference>
<feature type="domain" description="Xylanolytic transcriptional activator regulatory" evidence="7">
    <location>
        <begin position="343"/>
        <end position="409"/>
    </location>
</feature>
<dbReference type="SUPFAM" id="SSF57701">
    <property type="entry name" value="Zn2/Cys6 DNA-binding domain"/>
    <property type="match status" value="1"/>
</dbReference>
<dbReference type="OrthoDB" id="39175at2759"/>
<evidence type="ECO:0008006" key="10">
    <source>
        <dbReference type="Google" id="ProtNLM"/>
    </source>
</evidence>
<dbReference type="GO" id="GO:0000981">
    <property type="term" value="F:DNA-binding transcription factor activity, RNA polymerase II-specific"/>
    <property type="evidence" value="ECO:0007669"/>
    <property type="project" value="InterPro"/>
</dbReference>
<dbReference type="GO" id="GO:0005634">
    <property type="term" value="C:nucleus"/>
    <property type="evidence" value="ECO:0007669"/>
    <property type="project" value="UniProtKB-SubCell"/>
</dbReference>
<dbReference type="Proteomes" id="UP000696573">
    <property type="component" value="Unassembled WGS sequence"/>
</dbReference>
<dbReference type="InterPro" id="IPR050987">
    <property type="entry name" value="AtrR-like"/>
</dbReference>
<dbReference type="GO" id="GO:0008270">
    <property type="term" value="F:zinc ion binding"/>
    <property type="evidence" value="ECO:0007669"/>
    <property type="project" value="InterPro"/>
</dbReference>
<evidence type="ECO:0000256" key="4">
    <source>
        <dbReference type="ARBA" id="ARBA00023242"/>
    </source>
</evidence>
<keyword evidence="9" id="KW-1185">Reference proteome</keyword>
<name>A0A9N9W5Q2_9HYPO</name>
<keyword evidence="5" id="KW-0472">Membrane</keyword>
<evidence type="ECO:0000259" key="7">
    <source>
        <dbReference type="SMART" id="SM00906"/>
    </source>
</evidence>
<dbReference type="InterPro" id="IPR007219">
    <property type="entry name" value="XnlR_reg_dom"/>
</dbReference>
<organism evidence="8 9">
    <name type="scientific">Clonostachys rhizophaga</name>
    <dbReference type="NCBI Taxonomy" id="160324"/>
    <lineage>
        <taxon>Eukaryota</taxon>
        <taxon>Fungi</taxon>
        <taxon>Dikarya</taxon>
        <taxon>Ascomycota</taxon>
        <taxon>Pezizomycotina</taxon>
        <taxon>Sordariomycetes</taxon>
        <taxon>Hypocreomycetidae</taxon>
        <taxon>Hypocreales</taxon>
        <taxon>Bionectriaceae</taxon>
        <taxon>Clonostachys</taxon>
    </lineage>
</organism>
<reference evidence="8" key="1">
    <citation type="submission" date="2021-10" db="EMBL/GenBank/DDBJ databases">
        <authorList>
            <person name="Piombo E."/>
        </authorList>
    </citation>
    <scope>NUCLEOTIDE SEQUENCE</scope>
</reference>
<sequence length="749" mass="83952">MASSSQGRLAFKMNKTCDQCRHRKIRCIGETRSEPPAPFGTLVHRPVPDTPPGTPPTCIYCTKRGQPCHFSIFRRKVRIQGKPAYPVAISSHLDNPLVICILFNPLESIHAKLQDSVPDSFSHSQYSGELAPDELLVDRLLQYGPQSVILPDETSVLTAPDEQVLSSGLAFFSEQKVTSLTQRIGNTRLQDIVKKLDDYIASRLGLTDEPIWPPINFDKPEQKDRPTPNETRSYIQAYFVNLHPVYPFLDQEEFESQAFSPNLDELLKQSPAFSALYHSILALGSQYLQCGTFEPGNGKSWEYFQLALGHMSDIILPRESIESVQALAAMSIFSMNLCGLQISDTLISQAARMAVTLRYHKDIVSEPKHLRVFWVIYALEKQQAIHGRTCSLIPDEDIACVVPPFPEAQVGTFNWFVAFIRIGRISSIVYNSLFSISASLRSKESYQIAMSHIRRILEDWRQSIPADYRPGDSASFPASPTTVSISLIALQVHYSYYHIIIALERLTLHLELEQGDKGQMSKQRLMNTARTIIELTKHIDVQPYVPIFILTVLPLAGVFILFDFVIHNPYHRESRTNLSLLDSAAGYFSLVSLASDRAMPSTIMSEFAEIAREYYWKSQQAKLQSSQMPMDPPSLPVTIPESTVTQGMNQLPQQQAFIAPDGAFQMGASETTSIPSMEYISDPQIGTPAPSEYLNYPTPMNFEAASDFQTAESGDLRSMFGWVYPEWAVGGIDLDSLNLEQPEFNGDGL</sequence>
<protein>
    <recommendedName>
        <fullName evidence="10">Zn(2)-C6 fungal-type domain-containing protein</fullName>
    </recommendedName>
</protein>
<evidence type="ECO:0000313" key="8">
    <source>
        <dbReference type="EMBL" id="CAH0041128.1"/>
    </source>
</evidence>
<dbReference type="SMART" id="SM00066">
    <property type="entry name" value="GAL4"/>
    <property type="match status" value="1"/>
</dbReference>
<dbReference type="Pfam" id="PF04082">
    <property type="entry name" value="Fungal_trans"/>
    <property type="match status" value="1"/>
</dbReference>
<keyword evidence="3" id="KW-0238">DNA-binding</keyword>
<dbReference type="GO" id="GO:0003677">
    <property type="term" value="F:DNA binding"/>
    <property type="evidence" value="ECO:0007669"/>
    <property type="project" value="UniProtKB-KW"/>
</dbReference>
<dbReference type="Gene3D" id="4.10.240.10">
    <property type="entry name" value="Zn(2)-C6 fungal-type DNA-binding domain"/>
    <property type="match status" value="1"/>
</dbReference>
<dbReference type="EMBL" id="CABFNQ020000763">
    <property type="protein sequence ID" value="CAH0041128.1"/>
    <property type="molecule type" value="Genomic_DNA"/>
</dbReference>
<proteinExistence type="predicted"/>
<accession>A0A9N9W5Q2</accession>
<dbReference type="PANTHER" id="PTHR46910">
    <property type="entry name" value="TRANSCRIPTION FACTOR PDR1"/>
    <property type="match status" value="1"/>
</dbReference>
<dbReference type="SMART" id="SM00906">
    <property type="entry name" value="Fungal_trans"/>
    <property type="match status" value="1"/>
</dbReference>
<dbReference type="CDD" id="cd12148">
    <property type="entry name" value="fungal_TF_MHR"/>
    <property type="match status" value="1"/>
</dbReference>
<feature type="domain" description="Zn(2)-C6 fungal-type" evidence="6">
    <location>
        <begin position="11"/>
        <end position="79"/>
    </location>
</feature>
<keyword evidence="2" id="KW-0479">Metal-binding</keyword>
<dbReference type="InterPro" id="IPR001138">
    <property type="entry name" value="Zn2Cys6_DnaBD"/>
</dbReference>
<dbReference type="GO" id="GO:0006351">
    <property type="term" value="P:DNA-templated transcription"/>
    <property type="evidence" value="ECO:0007669"/>
    <property type="project" value="InterPro"/>
</dbReference>
<keyword evidence="5" id="KW-0812">Transmembrane</keyword>
<keyword evidence="4" id="KW-0539">Nucleus</keyword>